<accession>A0A9X2PDU3</accession>
<dbReference type="GO" id="GO:0005524">
    <property type="term" value="F:ATP binding"/>
    <property type="evidence" value="ECO:0007669"/>
    <property type="project" value="UniProtKB-UniRule"/>
</dbReference>
<evidence type="ECO:0000313" key="12">
    <source>
        <dbReference type="EMBL" id="MCS0494298.1"/>
    </source>
</evidence>
<dbReference type="NCBIfam" id="TIGR00611">
    <property type="entry name" value="recf"/>
    <property type="match status" value="1"/>
</dbReference>
<evidence type="ECO:0000256" key="7">
    <source>
        <dbReference type="ARBA" id="ARBA00022840"/>
    </source>
</evidence>
<reference evidence="12" key="1">
    <citation type="submission" date="2022-08" db="EMBL/GenBank/DDBJ databases">
        <authorList>
            <person name="Li F."/>
        </authorList>
    </citation>
    <scope>NUCLEOTIDE SEQUENCE</scope>
    <source>
        <strain evidence="12">MQZ15Z-1</strain>
    </source>
</reference>
<dbReference type="Pfam" id="PF02463">
    <property type="entry name" value="SMC_N"/>
    <property type="match status" value="1"/>
</dbReference>
<evidence type="ECO:0000256" key="1">
    <source>
        <dbReference type="ARBA" id="ARBA00004496"/>
    </source>
</evidence>
<evidence type="ECO:0000256" key="5">
    <source>
        <dbReference type="ARBA" id="ARBA00022705"/>
    </source>
</evidence>
<dbReference type="InterPro" id="IPR001238">
    <property type="entry name" value="DNA-binding_RecF"/>
</dbReference>
<comment type="similarity">
    <text evidence="2 9">Belongs to the RecF family.</text>
</comment>
<dbReference type="Gene3D" id="3.40.50.300">
    <property type="entry name" value="P-loop containing nucleotide triphosphate hydrolases"/>
    <property type="match status" value="1"/>
</dbReference>
<dbReference type="SUPFAM" id="SSF52540">
    <property type="entry name" value="P-loop containing nucleoside triphosphate hydrolases"/>
    <property type="match status" value="1"/>
</dbReference>
<feature type="domain" description="RecF/RecN/SMC N-terminal" evidence="11">
    <location>
        <begin position="6"/>
        <end position="362"/>
    </location>
</feature>
<proteinExistence type="inferred from homology"/>
<comment type="subcellular location">
    <subcellularLocation>
        <location evidence="1 9">Cytoplasm</location>
    </subcellularLocation>
</comment>
<dbReference type="InterPro" id="IPR018078">
    <property type="entry name" value="DNA-binding_RecF_CS"/>
</dbReference>
<name>A0A9X2PDU3_9HYPH</name>
<keyword evidence="5 9" id="KW-0235">DNA replication</keyword>
<dbReference type="InterPro" id="IPR003395">
    <property type="entry name" value="RecF/RecN/SMC_N"/>
</dbReference>
<evidence type="ECO:0000256" key="8">
    <source>
        <dbReference type="ARBA" id="ARBA00023125"/>
    </source>
</evidence>
<dbReference type="EMBL" id="JANTHZ010000001">
    <property type="protein sequence ID" value="MCS0494298.1"/>
    <property type="molecule type" value="Genomic_DNA"/>
</dbReference>
<dbReference type="Proteomes" id="UP001151088">
    <property type="component" value="Unassembled WGS sequence"/>
</dbReference>
<dbReference type="PANTHER" id="PTHR32182">
    <property type="entry name" value="DNA REPLICATION AND REPAIR PROTEIN RECF"/>
    <property type="match status" value="1"/>
</dbReference>
<dbReference type="GO" id="GO:0000731">
    <property type="term" value="P:DNA synthesis involved in DNA repair"/>
    <property type="evidence" value="ECO:0007669"/>
    <property type="project" value="TreeGrafter"/>
</dbReference>
<feature type="binding site" evidence="9">
    <location>
        <begin position="33"/>
        <end position="40"/>
    </location>
    <ligand>
        <name>ATP</name>
        <dbReference type="ChEBI" id="CHEBI:30616"/>
    </ligand>
</feature>
<evidence type="ECO:0000259" key="11">
    <source>
        <dbReference type="Pfam" id="PF02463"/>
    </source>
</evidence>
<evidence type="ECO:0000256" key="6">
    <source>
        <dbReference type="ARBA" id="ARBA00022741"/>
    </source>
</evidence>
<keyword evidence="8 9" id="KW-0238">DNA-binding</keyword>
<dbReference type="PROSITE" id="PS00617">
    <property type="entry name" value="RECF_1"/>
    <property type="match status" value="1"/>
</dbReference>
<feature type="region of interest" description="Disordered" evidence="10">
    <location>
        <begin position="264"/>
        <end position="289"/>
    </location>
</feature>
<keyword evidence="9" id="KW-0234">DNA repair</keyword>
<keyword evidence="9" id="KW-0227">DNA damage</keyword>
<dbReference type="GO" id="GO:0005737">
    <property type="term" value="C:cytoplasm"/>
    <property type="evidence" value="ECO:0007669"/>
    <property type="project" value="UniProtKB-SubCell"/>
</dbReference>
<dbReference type="GO" id="GO:0009432">
    <property type="term" value="P:SOS response"/>
    <property type="evidence" value="ECO:0007669"/>
    <property type="project" value="UniProtKB-UniRule"/>
</dbReference>
<keyword evidence="6 9" id="KW-0547">Nucleotide-binding</keyword>
<evidence type="ECO:0000256" key="9">
    <source>
        <dbReference type="HAMAP-Rule" id="MF_00365"/>
    </source>
</evidence>
<evidence type="ECO:0000256" key="4">
    <source>
        <dbReference type="ARBA" id="ARBA00022490"/>
    </source>
</evidence>
<dbReference type="HAMAP" id="MF_00365">
    <property type="entry name" value="RecF"/>
    <property type="match status" value="1"/>
</dbReference>
<dbReference type="InterPro" id="IPR042174">
    <property type="entry name" value="RecF_2"/>
</dbReference>
<dbReference type="RefSeq" id="WP_258731239.1">
    <property type="nucleotide sequence ID" value="NZ_JANTHZ010000001.1"/>
</dbReference>
<evidence type="ECO:0000256" key="10">
    <source>
        <dbReference type="SAM" id="MobiDB-lite"/>
    </source>
</evidence>
<keyword evidence="7 9" id="KW-0067">ATP-binding</keyword>
<dbReference type="InterPro" id="IPR027417">
    <property type="entry name" value="P-loop_NTPase"/>
</dbReference>
<protein>
    <recommendedName>
        <fullName evidence="3 9">DNA replication and repair protein RecF</fullName>
    </recommendedName>
</protein>
<keyword evidence="9" id="KW-0742">SOS response</keyword>
<dbReference type="Gene3D" id="1.20.1050.90">
    <property type="entry name" value="RecF/RecN/SMC, N-terminal domain"/>
    <property type="match status" value="1"/>
</dbReference>
<comment type="caution">
    <text evidence="12">The sequence shown here is derived from an EMBL/GenBank/DDBJ whole genome shotgun (WGS) entry which is preliminary data.</text>
</comment>
<evidence type="ECO:0000256" key="3">
    <source>
        <dbReference type="ARBA" id="ARBA00020170"/>
    </source>
</evidence>
<dbReference type="PANTHER" id="PTHR32182:SF0">
    <property type="entry name" value="DNA REPLICATION AND REPAIR PROTEIN RECF"/>
    <property type="match status" value="1"/>
</dbReference>
<evidence type="ECO:0000256" key="2">
    <source>
        <dbReference type="ARBA" id="ARBA00008016"/>
    </source>
</evidence>
<dbReference type="GO" id="GO:0006260">
    <property type="term" value="P:DNA replication"/>
    <property type="evidence" value="ECO:0007669"/>
    <property type="project" value="UniProtKB-UniRule"/>
</dbReference>
<comment type="function">
    <text evidence="9">The RecF protein is involved in DNA metabolism; it is required for DNA replication and normal SOS inducibility. RecF binds preferentially to single-stranded, linear DNA. It also seems to bind ATP.</text>
</comment>
<evidence type="ECO:0000313" key="13">
    <source>
        <dbReference type="Proteomes" id="UP001151088"/>
    </source>
</evidence>
<dbReference type="GO" id="GO:0006302">
    <property type="term" value="P:double-strand break repair"/>
    <property type="evidence" value="ECO:0007669"/>
    <property type="project" value="TreeGrafter"/>
</dbReference>
<gene>
    <name evidence="9 12" type="primary">recF</name>
    <name evidence="12" type="ORF">NVS89_04255</name>
</gene>
<dbReference type="AlphaFoldDB" id="A0A9X2PDU3"/>
<keyword evidence="13" id="KW-1185">Reference proteome</keyword>
<dbReference type="GO" id="GO:0003697">
    <property type="term" value="F:single-stranded DNA binding"/>
    <property type="evidence" value="ECO:0007669"/>
    <property type="project" value="UniProtKB-UniRule"/>
</dbReference>
<keyword evidence="4 9" id="KW-0963">Cytoplasm</keyword>
<organism evidence="12 13">
    <name type="scientific">Ancylobacter mangrovi</name>
    <dbReference type="NCBI Taxonomy" id="2972472"/>
    <lineage>
        <taxon>Bacteria</taxon>
        <taxon>Pseudomonadati</taxon>
        <taxon>Pseudomonadota</taxon>
        <taxon>Alphaproteobacteria</taxon>
        <taxon>Hyphomicrobiales</taxon>
        <taxon>Xanthobacteraceae</taxon>
        <taxon>Ancylobacter</taxon>
    </lineage>
</organism>
<sequence length="396" mass="41499">MNRTRIVRLRLSDFRSYHAADIRAGDGPVVLVGPNGAGKTNLLEAISLLAPGRGLRRAALDQFAARGAQGMAAPGWAVSAVVEGAYGEVTLGTGIEAGAGEVRGRRCRIDGEPVGSAAAFSEHIRVVWLTPEMDGLFLGPPSERRRFLDRLVLAVDAEHGARVNALERALRSRNRLLEEPAGDPRFLDAVEHELAALAIAVAAARLETVRRLAAGIAKGRQEGPEGGNVEGADDASPFPWATVALDGEVERALAREPATQVEDGYRASLRASRPRDRAAGRTLEGPHLSDLLVGHGPKAIPAAQGSTGEQKALLIGLVLAHARLVGEMAGMTPVMLLDDVVAYLDPVRRAALFAALEALGGQVWMTGADPSAFAALGGRAERLDVTPGRIAPAGTA</sequence>